<reference evidence="3" key="2">
    <citation type="submission" date="2021-08" db="EMBL/GenBank/DDBJ databases">
        <authorList>
            <person name="Eriksson T."/>
        </authorList>
    </citation>
    <scope>NUCLEOTIDE SEQUENCE</scope>
    <source>
        <strain evidence="3">Stoneville</strain>
        <tissue evidence="3">Whole head</tissue>
    </source>
</reference>
<dbReference type="InterPro" id="IPR016024">
    <property type="entry name" value="ARM-type_fold"/>
</dbReference>
<dbReference type="GO" id="GO:0008283">
    <property type="term" value="P:cell population proliferation"/>
    <property type="evidence" value="ECO:0007669"/>
    <property type="project" value="InterPro"/>
</dbReference>
<keyword evidence="4" id="KW-1185">Reference proteome</keyword>
<evidence type="ECO:0000313" key="3">
    <source>
        <dbReference type="EMBL" id="KAH0819091.1"/>
    </source>
</evidence>
<sequence length="729" mass="83389">MFMSKLLETTVDCDENFCDEVVKRIMSPLGENTYRSIKASTELGDVSDEVASKHLKPALKLIGNILQHFLEGVLLDREDYRVVFSFLQNFHVEERISDFMIIAQSKCLVYDIGKIMFIMQFLELYLQVVTKSGAADILKASVSRIRNNFVLNLFKGTAEDFIETCNFGQFYWKLTDTKIPTGQVRKTNEPFLFSCQCLLLMLMPQFCLPLRYFSKPISELEEEFSNDVFREAFFQKMLKMVTQDVFRIFYSWRDHFADRSDLFDLSKYVTTLAKESQKYYSRDEAVVLFQIQVYNLKDVMTAIKEFPQKLELFLNETDYFCGVFEIVTILINEFDITWRDSFETIDVMALAFDFLSVPNWSTQVVVQALKLINVATAKYMTPNLALLVDSTTDSTTALLGPLLYVKLLDEAVEVKKAALEVIRTMAKMSNSNKLLATLEQQEAKEIESALITLPICAKWLKKAVARWSRKRVTPPTGVASFTLNLASLLAKNEERFCSLNNNNLFIKLVNVLKARQSGVTPLVKLAYVKLLSSFLEHKSGIEWMIACTFWENVFQFSLTDQDERVTKESTMFMSKLLETTVACDENFCDEVIKRIMSPLGENTYRSIKASTDLGDVSDEVASKHLKPALKLIGDILQHFLEGVLFDREDYRVVFSFLKNFHVEQRISDFMIIAQSKCLVYDIGKIMFIMQFLELYLQIVTKSGAADTLKASGLPKILSGLAISDNSIGN</sequence>
<comment type="caution">
    <text evidence="3">The sequence shown here is derived from an EMBL/GenBank/DDBJ whole genome shotgun (WGS) entry which is preliminary data.</text>
</comment>
<reference evidence="3" key="1">
    <citation type="journal article" date="2020" name="J Insects Food Feed">
        <title>The yellow mealworm (Tenebrio molitor) genome: a resource for the emerging insects as food and feed industry.</title>
        <authorList>
            <person name="Eriksson T."/>
            <person name="Andere A."/>
            <person name="Kelstrup H."/>
            <person name="Emery V."/>
            <person name="Picard C."/>
        </authorList>
    </citation>
    <scope>NUCLEOTIDE SEQUENCE</scope>
    <source>
        <strain evidence="3">Stoneville</strain>
        <tissue evidence="3">Whole head</tissue>
    </source>
</reference>
<dbReference type="Proteomes" id="UP000719412">
    <property type="component" value="Unassembled WGS sequence"/>
</dbReference>
<dbReference type="InterPro" id="IPR038904">
    <property type="entry name" value="BRAT1"/>
</dbReference>
<keyword evidence="2" id="KW-0963">Cytoplasm</keyword>
<evidence type="ECO:0000256" key="1">
    <source>
        <dbReference type="ARBA" id="ARBA00004496"/>
    </source>
</evidence>
<dbReference type="SUPFAM" id="SSF48371">
    <property type="entry name" value="ARM repeat"/>
    <property type="match status" value="1"/>
</dbReference>
<dbReference type="GO" id="GO:0005634">
    <property type="term" value="C:nucleus"/>
    <property type="evidence" value="ECO:0007669"/>
    <property type="project" value="TreeGrafter"/>
</dbReference>
<name>A0A8J6HPF6_TENMO</name>
<proteinExistence type="predicted"/>
<dbReference type="PANTHER" id="PTHR21331:SF2">
    <property type="entry name" value="BRCA1-ASSOCIATED ATM ACTIVATOR 1"/>
    <property type="match status" value="1"/>
</dbReference>
<dbReference type="GO" id="GO:0005737">
    <property type="term" value="C:cytoplasm"/>
    <property type="evidence" value="ECO:0007669"/>
    <property type="project" value="UniProtKB-SubCell"/>
</dbReference>
<evidence type="ECO:0000256" key="2">
    <source>
        <dbReference type="ARBA" id="ARBA00022490"/>
    </source>
</evidence>
<dbReference type="PANTHER" id="PTHR21331">
    <property type="entry name" value="BRCA1-ASSOCIATED ATM ACTIVATOR 1"/>
    <property type="match status" value="1"/>
</dbReference>
<protein>
    <submittedName>
        <fullName evidence="3">Uncharacterized protein</fullName>
    </submittedName>
</protein>
<dbReference type="EMBL" id="JABDTM020015621">
    <property type="protein sequence ID" value="KAH0819091.1"/>
    <property type="molecule type" value="Genomic_DNA"/>
</dbReference>
<organism evidence="3 4">
    <name type="scientific">Tenebrio molitor</name>
    <name type="common">Yellow mealworm beetle</name>
    <dbReference type="NCBI Taxonomy" id="7067"/>
    <lineage>
        <taxon>Eukaryota</taxon>
        <taxon>Metazoa</taxon>
        <taxon>Ecdysozoa</taxon>
        <taxon>Arthropoda</taxon>
        <taxon>Hexapoda</taxon>
        <taxon>Insecta</taxon>
        <taxon>Pterygota</taxon>
        <taxon>Neoptera</taxon>
        <taxon>Endopterygota</taxon>
        <taxon>Coleoptera</taxon>
        <taxon>Polyphaga</taxon>
        <taxon>Cucujiformia</taxon>
        <taxon>Tenebrionidae</taxon>
        <taxon>Tenebrio</taxon>
    </lineage>
</organism>
<comment type="subcellular location">
    <subcellularLocation>
        <location evidence="1">Cytoplasm</location>
    </subcellularLocation>
</comment>
<accession>A0A8J6HPF6</accession>
<gene>
    <name evidence="3" type="ORF">GEV33_003700</name>
</gene>
<dbReference type="GO" id="GO:0006974">
    <property type="term" value="P:DNA damage response"/>
    <property type="evidence" value="ECO:0007669"/>
    <property type="project" value="InterPro"/>
</dbReference>
<evidence type="ECO:0000313" key="4">
    <source>
        <dbReference type="Proteomes" id="UP000719412"/>
    </source>
</evidence>
<dbReference type="AlphaFoldDB" id="A0A8J6HPF6"/>